<organism evidence="2 3">
    <name type="scientific">Tagetes erecta</name>
    <name type="common">African marigold</name>
    <dbReference type="NCBI Taxonomy" id="13708"/>
    <lineage>
        <taxon>Eukaryota</taxon>
        <taxon>Viridiplantae</taxon>
        <taxon>Streptophyta</taxon>
        <taxon>Embryophyta</taxon>
        <taxon>Tracheophyta</taxon>
        <taxon>Spermatophyta</taxon>
        <taxon>Magnoliopsida</taxon>
        <taxon>eudicotyledons</taxon>
        <taxon>Gunneridae</taxon>
        <taxon>Pentapetalae</taxon>
        <taxon>asterids</taxon>
        <taxon>campanulids</taxon>
        <taxon>Asterales</taxon>
        <taxon>Asteraceae</taxon>
        <taxon>Asteroideae</taxon>
        <taxon>Heliantheae alliance</taxon>
        <taxon>Tageteae</taxon>
        <taxon>Tagetes</taxon>
    </lineage>
</organism>
<sequence length="422" mass="47637">MAHGKDPHQQRLFPRSFLSWVIITIIINQSLPTSKILSCSCSGSSSSWCQHHHMHQHTNQKFEQKTTIFWEYEDESKTWVQVKLPYDLVTCVNNNCTKVGVIEPVNDDQTRIKSSGQEPDSNKIEGQTKKKVKTDERKILGLGSRNRISVTKMSDDSIWVTGVSGSVYERFWNGIQWVIAPHELPLQAGYAVCVFLIKHTVLALSEAGILYQMQLSENSQPVWVEFSPTLDSSIEIQITSGVISHNKEKIYFCTRNGMLLELSEINTPRWMNHGKPPGADVAAIVDAAEVRPQVIFTISSTGDLYEFDPSSKPSWKKHIWSQELTHDTALTPLTACTVHRTTGPHSDSLFLLTKGGNLVERRLHQRKWKWVVHGSPKDQQFTSMTLVPIDETYTSSFSLFLVTASGSVVEYNISKQEGKKHG</sequence>
<feature type="compositionally biased region" description="Basic and acidic residues" evidence="1">
    <location>
        <begin position="120"/>
        <end position="130"/>
    </location>
</feature>
<keyword evidence="3" id="KW-1185">Reference proteome</keyword>
<evidence type="ECO:0000313" key="2">
    <source>
        <dbReference type="EMBL" id="KAK1429507.1"/>
    </source>
</evidence>
<comment type="caution">
    <text evidence="2">The sequence shown here is derived from an EMBL/GenBank/DDBJ whole genome shotgun (WGS) entry which is preliminary data.</text>
</comment>
<dbReference type="PANTHER" id="PTHR36893">
    <property type="entry name" value="OS01G0275950 PROTEIN"/>
    <property type="match status" value="1"/>
</dbReference>
<dbReference type="PANTHER" id="PTHR36893:SF1">
    <property type="entry name" value="BULB-TYPE LECTIN DOMAIN-CONTAINING PROTEIN"/>
    <property type="match status" value="1"/>
</dbReference>
<protein>
    <submittedName>
        <fullName evidence="2">Uncharacterized protein</fullName>
    </submittedName>
</protein>
<accession>A0AAD8L050</accession>
<dbReference type="Proteomes" id="UP001229421">
    <property type="component" value="Unassembled WGS sequence"/>
</dbReference>
<dbReference type="EMBL" id="JAUHHV010000003">
    <property type="protein sequence ID" value="KAK1429507.1"/>
    <property type="molecule type" value="Genomic_DNA"/>
</dbReference>
<gene>
    <name evidence="2" type="ORF">QVD17_11716</name>
</gene>
<evidence type="ECO:0000256" key="1">
    <source>
        <dbReference type="SAM" id="MobiDB-lite"/>
    </source>
</evidence>
<name>A0AAD8L050_TARER</name>
<reference evidence="2" key="1">
    <citation type="journal article" date="2023" name="bioRxiv">
        <title>Improved chromosome-level genome assembly for marigold (Tagetes erecta).</title>
        <authorList>
            <person name="Jiang F."/>
            <person name="Yuan L."/>
            <person name="Wang S."/>
            <person name="Wang H."/>
            <person name="Xu D."/>
            <person name="Wang A."/>
            <person name="Fan W."/>
        </authorList>
    </citation>
    <scope>NUCLEOTIDE SEQUENCE</scope>
    <source>
        <strain evidence="2">WSJ</strain>
        <tissue evidence="2">Leaf</tissue>
    </source>
</reference>
<feature type="region of interest" description="Disordered" evidence="1">
    <location>
        <begin position="108"/>
        <end position="130"/>
    </location>
</feature>
<proteinExistence type="predicted"/>
<evidence type="ECO:0000313" key="3">
    <source>
        <dbReference type="Proteomes" id="UP001229421"/>
    </source>
</evidence>
<dbReference type="SUPFAM" id="SSF89372">
    <property type="entry name" value="Fucose-specific lectin"/>
    <property type="match status" value="1"/>
</dbReference>
<dbReference type="AlphaFoldDB" id="A0AAD8L050"/>